<reference evidence="13" key="1">
    <citation type="submission" date="2025-08" db="UniProtKB">
        <authorList>
            <consortium name="RefSeq"/>
        </authorList>
    </citation>
    <scope>IDENTIFICATION</scope>
    <source>
        <tissue evidence="13">Gonad</tissue>
    </source>
</reference>
<dbReference type="Proteomes" id="UP000515135">
    <property type="component" value="Unplaced"/>
</dbReference>
<dbReference type="GO" id="GO:0004383">
    <property type="term" value="F:guanylate cyclase activity"/>
    <property type="evidence" value="ECO:0007669"/>
    <property type="project" value="UniProtKB-EC"/>
</dbReference>
<dbReference type="SUPFAM" id="SSF111126">
    <property type="entry name" value="Ligand-binding domain in the NO signalling and Golgi transport"/>
    <property type="match status" value="1"/>
</dbReference>
<accession>A0A6P4YE22</accession>
<dbReference type="PANTHER" id="PTHR45655">
    <property type="entry name" value="GUANYLATE CYCLASE SOLUBLE SUBUNIT BETA-2"/>
    <property type="match status" value="1"/>
</dbReference>
<dbReference type="Pfam" id="PF07701">
    <property type="entry name" value="HNOBA"/>
    <property type="match status" value="1"/>
</dbReference>
<proteinExistence type="inferred from homology"/>
<comment type="subcellular location">
    <subcellularLocation>
        <location evidence="1">Cytoplasm</location>
    </subcellularLocation>
</comment>
<feature type="domain" description="Guanylate cyclase" evidence="11">
    <location>
        <begin position="562"/>
        <end position="690"/>
    </location>
</feature>
<keyword evidence="12" id="KW-1185">Reference proteome</keyword>
<evidence type="ECO:0000256" key="3">
    <source>
        <dbReference type="ARBA" id="ARBA00022490"/>
    </source>
</evidence>
<keyword evidence="9" id="KW-0175">Coiled coil</keyword>
<dbReference type="InterPro" id="IPR038158">
    <property type="entry name" value="H-NOX_domain_sf"/>
</dbReference>
<feature type="coiled-coil region" evidence="9">
    <location>
        <begin position="505"/>
        <end position="532"/>
    </location>
</feature>
<dbReference type="GO" id="GO:0008074">
    <property type="term" value="C:guanylate cyclase complex, soluble"/>
    <property type="evidence" value="ECO:0007669"/>
    <property type="project" value="TreeGrafter"/>
</dbReference>
<keyword evidence="5" id="KW-0342">GTP-binding</keyword>
<keyword evidence="3" id="KW-0963">Cytoplasm</keyword>
<evidence type="ECO:0000256" key="2">
    <source>
        <dbReference type="ARBA" id="ARBA00012202"/>
    </source>
</evidence>
<dbReference type="KEGG" id="bbel:109462971"/>
<evidence type="ECO:0000256" key="5">
    <source>
        <dbReference type="ARBA" id="ARBA00023134"/>
    </source>
</evidence>
<evidence type="ECO:0000313" key="13">
    <source>
        <dbReference type="RefSeq" id="XP_019615176.1"/>
    </source>
</evidence>
<dbReference type="PROSITE" id="PS00452">
    <property type="entry name" value="GUANYLATE_CYCLASE_1"/>
    <property type="match status" value="1"/>
</dbReference>
<dbReference type="GO" id="GO:0020037">
    <property type="term" value="F:heme binding"/>
    <property type="evidence" value="ECO:0007669"/>
    <property type="project" value="InterPro"/>
</dbReference>
<dbReference type="SMART" id="SM00044">
    <property type="entry name" value="CYCc"/>
    <property type="match status" value="1"/>
</dbReference>
<feature type="region of interest" description="Disordered" evidence="10">
    <location>
        <begin position="277"/>
        <end position="324"/>
    </location>
</feature>
<dbReference type="Gene3D" id="3.30.70.1230">
    <property type="entry name" value="Nucleotide cyclase"/>
    <property type="match status" value="1"/>
</dbReference>
<dbReference type="PANTHER" id="PTHR45655:SF10">
    <property type="entry name" value="SOLUBLE GUANYLATE CYCLASE 88E"/>
    <property type="match status" value="1"/>
</dbReference>
<evidence type="ECO:0000256" key="10">
    <source>
        <dbReference type="SAM" id="MobiDB-lite"/>
    </source>
</evidence>
<dbReference type="InterPro" id="IPR011645">
    <property type="entry name" value="HNOB_dom_associated"/>
</dbReference>
<name>A0A6P4YE22_BRABE</name>
<dbReference type="Pfam" id="PF00211">
    <property type="entry name" value="Guanylate_cyc"/>
    <property type="match status" value="1"/>
</dbReference>
<dbReference type="Gene3D" id="3.30.450.260">
    <property type="entry name" value="Haem NO binding associated domain"/>
    <property type="match status" value="2"/>
</dbReference>
<dbReference type="OrthoDB" id="6127067at2759"/>
<dbReference type="InterPro" id="IPR024096">
    <property type="entry name" value="NO_sig/Golgi_transp_ligand-bd"/>
</dbReference>
<dbReference type="InterPro" id="IPR001054">
    <property type="entry name" value="A/G_cyclase"/>
</dbReference>
<keyword evidence="7" id="KW-0141">cGMP biosynthesis</keyword>
<organism evidence="12 13">
    <name type="scientific">Branchiostoma belcheri</name>
    <name type="common">Amphioxus</name>
    <dbReference type="NCBI Taxonomy" id="7741"/>
    <lineage>
        <taxon>Eukaryota</taxon>
        <taxon>Metazoa</taxon>
        <taxon>Chordata</taxon>
        <taxon>Cephalochordata</taxon>
        <taxon>Leptocardii</taxon>
        <taxon>Amphioxiformes</taxon>
        <taxon>Branchiostomatidae</taxon>
        <taxon>Branchiostoma</taxon>
    </lineage>
</organism>
<dbReference type="InterPro" id="IPR029787">
    <property type="entry name" value="Nucleotide_cyclase"/>
</dbReference>
<dbReference type="GO" id="GO:0070482">
    <property type="term" value="P:response to oxygen levels"/>
    <property type="evidence" value="ECO:0007669"/>
    <property type="project" value="TreeGrafter"/>
</dbReference>
<protein>
    <recommendedName>
        <fullName evidence="2">guanylate cyclase</fullName>
        <ecNumber evidence="2">4.6.1.2</ecNumber>
    </recommendedName>
</protein>
<gene>
    <name evidence="13" type="primary">LOC109462971</name>
</gene>
<evidence type="ECO:0000256" key="8">
    <source>
        <dbReference type="RuleBase" id="RU000405"/>
    </source>
</evidence>
<dbReference type="InterPro" id="IPR011644">
    <property type="entry name" value="Heme_NO-bd"/>
</dbReference>
<keyword evidence="4" id="KW-0547">Nucleotide-binding</keyword>
<evidence type="ECO:0000256" key="4">
    <source>
        <dbReference type="ARBA" id="ARBA00022741"/>
    </source>
</evidence>
<dbReference type="Gene3D" id="3.90.1520.10">
    <property type="entry name" value="H-NOX domain"/>
    <property type="match status" value="1"/>
</dbReference>
<dbReference type="Gene3D" id="6.10.250.780">
    <property type="match status" value="1"/>
</dbReference>
<dbReference type="EC" id="4.6.1.2" evidence="2"/>
<sequence>MYGLYLDAIHKYLKATYGDDVWKLVRHRAGIKVWSFHRGQTYSDQYILRIARVASDLIGKPQETLLNEFGANLVSVYVDNGMEKTLRTLARHVRGFIDELDNLHEQARYTFPKIKPPSFVCKEESSEGLTIRYYSRRRGLLPLVQGILGSIIKCSFEVEVEFQTLTSTENSATYFRMQFDNHWYTSLVQRHRSLAAPDFGPIPARSFLSLFPFFILFRSDMEIYMVGDGIDRMLPDILSEMLNDTFSMVRPQMEFTWKNIIRHPSCIFELVSDHPVRQDADGHSETASRDIARKNSCESKDGDEGQFQRPTNTPSESGQEVTDNNVQDEALESTIPADPSAVVKEAMKELNLEAAEVPNDPQLMAYQLVKDDPKDLNKKEMKDIAASDVKPIPVDAKEGVLGLQMSQIAAADQQPLDAQAIMQAIEEGEAAEDPVTISHRFLSLRGQMKHIPDWNSVIFLCTPVMTDMEDMRGNGLFLNDYSMHDLSRDMVVNGMNKNVEEKLALTKEVKTTDQLEENLKKLEKAKQKTDQLLYGMIPKQVAECLKQGKPALNTCETFESVTVLFCDVFGFSTICTHLTPMQVVKLLNDLYTVFDNLVDKYDTYKVETVGDDYMLVSGAPVRINDHAERMCEMSMDMLVAAKNIIDPVTNEQIAIRIGMHTGTVVAGVVGIKVPRYCLFGDTVNVASRMETTGKGNYIHLSQTTREEITHLPYIVVERGVVTIKGKGKMKTYWLLGRSNNEETLYSSPSGTDYTISRTSSLQDKTCPAAVKTTTSLEEAEDEAEVKVKEIHGNTLTKDWKASDAQSTFQEIVDSGKLSSPTALEDLRWGACSSTTNTTEYTRADCQPSSNICNLQ</sequence>
<dbReference type="AlphaFoldDB" id="A0A6P4YE22"/>
<evidence type="ECO:0000256" key="1">
    <source>
        <dbReference type="ARBA" id="ARBA00004496"/>
    </source>
</evidence>
<dbReference type="GO" id="GO:0005525">
    <property type="term" value="F:GTP binding"/>
    <property type="evidence" value="ECO:0007669"/>
    <property type="project" value="UniProtKB-KW"/>
</dbReference>
<evidence type="ECO:0000256" key="7">
    <source>
        <dbReference type="ARBA" id="ARBA00023293"/>
    </source>
</evidence>
<feature type="compositionally biased region" description="Basic and acidic residues" evidence="10">
    <location>
        <begin position="277"/>
        <end position="303"/>
    </location>
</feature>
<dbReference type="FunFam" id="3.30.70.1230:FF:000007">
    <property type="entry name" value="Guanylate cyclase soluble subunit alpha-3"/>
    <property type="match status" value="1"/>
</dbReference>
<feature type="compositionally biased region" description="Polar residues" evidence="10">
    <location>
        <begin position="308"/>
        <end position="324"/>
    </location>
</feature>
<evidence type="ECO:0000313" key="12">
    <source>
        <dbReference type="Proteomes" id="UP000515135"/>
    </source>
</evidence>
<dbReference type="RefSeq" id="XP_019615176.1">
    <property type="nucleotide sequence ID" value="XM_019759617.1"/>
</dbReference>
<dbReference type="GO" id="GO:0038060">
    <property type="term" value="P:nitric oxide-cGMP-mediated signaling"/>
    <property type="evidence" value="ECO:0007669"/>
    <property type="project" value="TreeGrafter"/>
</dbReference>
<dbReference type="SUPFAM" id="SSF55073">
    <property type="entry name" value="Nucleotide cyclase"/>
    <property type="match status" value="1"/>
</dbReference>
<dbReference type="InterPro" id="IPR018297">
    <property type="entry name" value="A/G_cyclase_CS"/>
</dbReference>
<evidence type="ECO:0000259" key="11">
    <source>
        <dbReference type="PROSITE" id="PS50125"/>
    </source>
</evidence>
<keyword evidence="6 8" id="KW-0456">Lyase</keyword>
<dbReference type="GeneID" id="109462971"/>
<dbReference type="InterPro" id="IPR042463">
    <property type="entry name" value="HNOB_dom_associated_sf"/>
</dbReference>
<comment type="similarity">
    <text evidence="8">Belongs to the adenylyl cyclase class-4/guanylyl cyclase family.</text>
</comment>
<evidence type="ECO:0000256" key="6">
    <source>
        <dbReference type="ARBA" id="ARBA00023239"/>
    </source>
</evidence>
<dbReference type="PROSITE" id="PS50125">
    <property type="entry name" value="GUANYLATE_CYCLASE_2"/>
    <property type="match status" value="1"/>
</dbReference>
<dbReference type="CDD" id="cd07302">
    <property type="entry name" value="CHD"/>
    <property type="match status" value="1"/>
</dbReference>
<evidence type="ECO:0000256" key="9">
    <source>
        <dbReference type="SAM" id="Coils"/>
    </source>
</evidence>
<dbReference type="Pfam" id="PF07700">
    <property type="entry name" value="HNOB"/>
    <property type="match status" value="1"/>
</dbReference>